<protein>
    <submittedName>
        <fullName evidence="2">Uncharacterized protein</fullName>
    </submittedName>
</protein>
<keyword evidence="3" id="KW-1185">Reference proteome</keyword>
<sequence>MLKMTSNSCRKNNEYSSLVIPSYSSAFSQVSPHRDIDYSKNSFNKKKVYIKQEVSNEAIDSYPHSSKTFFSPVSSDDSGYTEEILNKQEIKKLLENKQNNLSNDLTRVFLGRTNPSSHYENVVKDLIKPSFPLADINISVHPAVIDYDTKCISAVDGNSNNEDSLTSGDASILLPSASRNRLQNVSHSESQIHNKDSNTEKSKDLDESLINHLDEILENDISHTEPETLKVSTCQNDMVGNCSENRDFTSNEHSSQEFNSEIALSNINTAETPIDSHNIEFNSNTNLPNQVSVLMNAASPFNYSDKGSAACSPISFDQPSENDNFSDRASVVSNASDNSLSSYGSFGQHHSYVTDQDSSSTIGKSDGKFDNFPNRKKNKGRGRGRGRKNIVRENNLRNFDGLRGPSAVVPSKRSKILNMPEPVRVSQRSKQNIEVQATKSVPHITEEKIEMNLPSTSSSVRSVRRGLASLVQSSDYGSANNLINSTAH</sequence>
<evidence type="ECO:0000313" key="3">
    <source>
        <dbReference type="Proteomes" id="UP001497623"/>
    </source>
</evidence>
<proteinExistence type="predicted"/>
<feature type="region of interest" description="Disordered" evidence="1">
    <location>
        <begin position="181"/>
        <end position="204"/>
    </location>
</feature>
<reference evidence="2 3" key="1">
    <citation type="submission" date="2024-05" db="EMBL/GenBank/DDBJ databases">
        <authorList>
            <person name="Wallberg A."/>
        </authorList>
    </citation>
    <scope>NUCLEOTIDE SEQUENCE [LARGE SCALE GENOMIC DNA]</scope>
</reference>
<accession>A0AAV2RHL2</accession>
<dbReference type="AlphaFoldDB" id="A0AAV2RHL2"/>
<evidence type="ECO:0000313" key="2">
    <source>
        <dbReference type="EMBL" id="CAL4125983.1"/>
    </source>
</evidence>
<organism evidence="2 3">
    <name type="scientific">Meganyctiphanes norvegica</name>
    <name type="common">Northern krill</name>
    <name type="synonym">Thysanopoda norvegica</name>
    <dbReference type="NCBI Taxonomy" id="48144"/>
    <lineage>
        <taxon>Eukaryota</taxon>
        <taxon>Metazoa</taxon>
        <taxon>Ecdysozoa</taxon>
        <taxon>Arthropoda</taxon>
        <taxon>Crustacea</taxon>
        <taxon>Multicrustacea</taxon>
        <taxon>Malacostraca</taxon>
        <taxon>Eumalacostraca</taxon>
        <taxon>Eucarida</taxon>
        <taxon>Euphausiacea</taxon>
        <taxon>Euphausiidae</taxon>
        <taxon>Meganyctiphanes</taxon>
    </lineage>
</organism>
<comment type="caution">
    <text evidence="2">The sequence shown here is derived from an EMBL/GenBank/DDBJ whole genome shotgun (WGS) entry which is preliminary data.</text>
</comment>
<feature type="compositionally biased region" description="Basic residues" evidence="1">
    <location>
        <begin position="374"/>
        <end position="387"/>
    </location>
</feature>
<feature type="region of interest" description="Disordered" evidence="1">
    <location>
        <begin position="351"/>
        <end position="387"/>
    </location>
</feature>
<dbReference type="Proteomes" id="UP001497623">
    <property type="component" value="Unassembled WGS sequence"/>
</dbReference>
<feature type="non-terminal residue" evidence="2">
    <location>
        <position position="488"/>
    </location>
</feature>
<feature type="compositionally biased region" description="Basic and acidic residues" evidence="1">
    <location>
        <begin position="190"/>
        <end position="204"/>
    </location>
</feature>
<dbReference type="EMBL" id="CAXKWB010024101">
    <property type="protein sequence ID" value="CAL4125983.1"/>
    <property type="molecule type" value="Genomic_DNA"/>
</dbReference>
<feature type="compositionally biased region" description="Polar residues" evidence="1">
    <location>
        <begin position="351"/>
        <end position="363"/>
    </location>
</feature>
<gene>
    <name evidence="2" type="ORF">MNOR_LOCUS25341</name>
</gene>
<evidence type="ECO:0000256" key="1">
    <source>
        <dbReference type="SAM" id="MobiDB-lite"/>
    </source>
</evidence>
<name>A0AAV2RHL2_MEGNR</name>